<accession>A0ABS6DQX4</accession>
<sequence length="100" mass="11445">MKKIDKTKLVEIVSSLMLEPSDEVINQILVEWNSIQKQLSFLNKIDTNGVKPLTHINETPVVDFFREDEVDYTGAITKEIALKNAYDSDEDYIITSKVVQ</sequence>
<dbReference type="InterPro" id="IPR003837">
    <property type="entry name" value="GatC"/>
</dbReference>
<dbReference type="Proteomes" id="UP000812267">
    <property type="component" value="Unassembled WGS sequence"/>
</dbReference>
<gene>
    <name evidence="1" type="ORF">KQ878_00680</name>
</gene>
<organism evidence="1 2">
    <name type="scientific">Mycoplasma zalophidermidis</name>
    <dbReference type="NCBI Taxonomy" id="398174"/>
    <lineage>
        <taxon>Bacteria</taxon>
        <taxon>Bacillati</taxon>
        <taxon>Mycoplasmatota</taxon>
        <taxon>Mollicutes</taxon>
        <taxon>Mycoplasmataceae</taxon>
        <taxon>Mycoplasma</taxon>
    </lineage>
</organism>
<evidence type="ECO:0000313" key="2">
    <source>
        <dbReference type="Proteomes" id="UP000812267"/>
    </source>
</evidence>
<dbReference type="EMBL" id="JAHMHK010000001">
    <property type="protein sequence ID" value="MBU4693400.1"/>
    <property type="molecule type" value="Genomic_DNA"/>
</dbReference>
<proteinExistence type="predicted"/>
<dbReference type="RefSeq" id="WP_216505205.1">
    <property type="nucleotide sequence ID" value="NZ_JAHMHJ010000001.1"/>
</dbReference>
<reference evidence="1" key="1">
    <citation type="submission" date="2021-06" db="EMBL/GenBank/DDBJ databases">
        <title>Novel Mycoplasma species detected in California sea lions (Zalophus californianus) from the USA.</title>
        <authorList>
            <person name="Volokhov D.V."/>
            <person name="Furtak V.A."/>
            <person name="Zagorodnyaya T.A."/>
        </authorList>
    </citation>
    <scope>NUCLEOTIDE SEQUENCE [LARGE SCALE GENOMIC DNA]</scope>
    <source>
        <strain evidence="1">CSL 4779</strain>
    </source>
</reference>
<keyword evidence="2" id="KW-1185">Reference proteome</keyword>
<dbReference type="Pfam" id="PF02686">
    <property type="entry name" value="GatC"/>
    <property type="match status" value="1"/>
</dbReference>
<name>A0ABS6DQX4_9MOLU</name>
<protein>
    <submittedName>
        <fullName evidence="1">Aspartyl/glutamyl-tRNA amidotransferase subunit C</fullName>
    </submittedName>
</protein>
<comment type="caution">
    <text evidence="1">The sequence shown here is derived from an EMBL/GenBank/DDBJ whole genome shotgun (WGS) entry which is preliminary data.</text>
</comment>
<evidence type="ECO:0000313" key="1">
    <source>
        <dbReference type="EMBL" id="MBU4693400.1"/>
    </source>
</evidence>